<organism evidence="11 12">
    <name type="scientific">Pseudaquabacterium inlustre</name>
    <dbReference type="NCBI Taxonomy" id="2984192"/>
    <lineage>
        <taxon>Bacteria</taxon>
        <taxon>Pseudomonadati</taxon>
        <taxon>Pseudomonadota</taxon>
        <taxon>Betaproteobacteria</taxon>
        <taxon>Burkholderiales</taxon>
        <taxon>Sphaerotilaceae</taxon>
        <taxon>Pseudaquabacterium</taxon>
    </lineage>
</organism>
<dbReference type="RefSeq" id="WP_341409380.1">
    <property type="nucleotide sequence ID" value="NZ_JBBUTH010000003.1"/>
</dbReference>
<dbReference type="Pfam" id="PF20154">
    <property type="entry name" value="LNT_N"/>
    <property type="match status" value="1"/>
</dbReference>
<feature type="transmembrane region" description="Helical" evidence="9">
    <location>
        <begin position="51"/>
        <end position="71"/>
    </location>
</feature>
<dbReference type="InterPro" id="IPR004563">
    <property type="entry name" value="Apolipo_AcylTrfase"/>
</dbReference>
<evidence type="ECO:0000256" key="7">
    <source>
        <dbReference type="ARBA" id="ARBA00023136"/>
    </source>
</evidence>
<dbReference type="Gene3D" id="3.60.110.10">
    <property type="entry name" value="Carbon-nitrogen hydrolase"/>
    <property type="match status" value="1"/>
</dbReference>
<dbReference type="EMBL" id="JBBUTH010000003">
    <property type="protein sequence ID" value="MEK8049698.1"/>
    <property type="molecule type" value="Genomic_DNA"/>
</dbReference>
<keyword evidence="7 9" id="KW-0472">Membrane</keyword>
<feature type="transmembrane region" description="Helical" evidence="9">
    <location>
        <begin position="191"/>
        <end position="208"/>
    </location>
</feature>
<evidence type="ECO:0000259" key="10">
    <source>
        <dbReference type="PROSITE" id="PS50263"/>
    </source>
</evidence>
<feature type="transmembrane region" description="Helical" evidence="9">
    <location>
        <begin position="155"/>
        <end position="179"/>
    </location>
</feature>
<dbReference type="HAMAP" id="MF_01148">
    <property type="entry name" value="Lnt"/>
    <property type="match status" value="1"/>
</dbReference>
<name>A0ABU9CDB0_9BURK</name>
<dbReference type="InterPro" id="IPR036526">
    <property type="entry name" value="C-N_Hydrolase_sf"/>
</dbReference>
<dbReference type="InterPro" id="IPR003010">
    <property type="entry name" value="C-N_Hydrolase"/>
</dbReference>
<comment type="function">
    <text evidence="9">Catalyzes the phospholipid dependent N-acylation of the N-terminal cysteine of apolipoprotein, the last step in lipoprotein maturation.</text>
</comment>
<dbReference type="NCBIfam" id="TIGR00546">
    <property type="entry name" value="lnt"/>
    <property type="match status" value="1"/>
</dbReference>
<evidence type="ECO:0000256" key="3">
    <source>
        <dbReference type="ARBA" id="ARBA00022475"/>
    </source>
</evidence>
<evidence type="ECO:0000256" key="8">
    <source>
        <dbReference type="ARBA" id="ARBA00023315"/>
    </source>
</evidence>
<reference evidence="11 12" key="1">
    <citation type="submission" date="2024-04" db="EMBL/GenBank/DDBJ databases">
        <title>Novel species of the genus Ideonella isolated from streams.</title>
        <authorList>
            <person name="Lu H."/>
        </authorList>
    </citation>
    <scope>NUCLEOTIDE SEQUENCE [LARGE SCALE GENOMIC DNA]</scope>
    <source>
        <strain evidence="11 12">DXS22W</strain>
    </source>
</reference>
<keyword evidence="5 9" id="KW-0812">Transmembrane</keyword>
<keyword evidence="8 9" id="KW-0012">Acyltransferase</keyword>
<gene>
    <name evidence="9 11" type="primary">lnt</name>
    <name evidence="11" type="ORF">AACH10_05580</name>
</gene>
<accession>A0ABU9CDB0</accession>
<sequence>MRWRAGLALALGVLHTAAFAPVEAWWLQIVALAGLVWVVGRDPALPARRAALLGGLFGLGWFAAGLWWLFISMHRYGGLPAPLAAGAVGLLALFLALYPAAALAAWARWRSGRPALDVALFAACWGLAELARAAFFTGFPWIASGYAHTTGPLAAWAPWIGVYGILALAAAASGALALAWRGPGARPGAGWRPLAVVAVLLVLGPWLLPQGFSSPTGRLTVSLVQPNIAQDLKFDAARMDANLDALARAVEGARGQLVVTPESVVPLPLPAVPPDYWARLGQAVAAPGRAALVGVFLGDDRTGYVNSMVGLSAGRTVPDDSFYRYGKRHLLPFGEFIPPGFHWFVKAMAIPLDDQARGSTTAPMHLGAQRLRPLICYEDLFGEDFADSAVGPDSATVYVNASNLAWFGPDMVQDQHLQFSRMRALEFERPVVRSTNTGATAVVDHRGRVTARLPAEVAATLEAEVEGRQGATPYARWLAAVGLAPLWALGLAVVVAMAWRRRTAAAGPAGGGR</sequence>
<evidence type="ECO:0000256" key="6">
    <source>
        <dbReference type="ARBA" id="ARBA00022989"/>
    </source>
</evidence>
<dbReference type="SUPFAM" id="SSF56317">
    <property type="entry name" value="Carbon-nitrogen hydrolase"/>
    <property type="match status" value="1"/>
</dbReference>
<proteinExistence type="inferred from homology"/>
<keyword evidence="12" id="KW-1185">Reference proteome</keyword>
<protein>
    <recommendedName>
        <fullName evidence="9">Apolipoprotein N-acyltransferase</fullName>
        <shortName evidence="9">ALP N-acyltransferase</shortName>
        <ecNumber evidence="9">2.3.1.269</ecNumber>
    </recommendedName>
</protein>
<feature type="transmembrane region" description="Helical" evidence="9">
    <location>
        <begin position="83"/>
        <end position="106"/>
    </location>
</feature>
<keyword evidence="6 9" id="KW-1133">Transmembrane helix</keyword>
<evidence type="ECO:0000256" key="9">
    <source>
        <dbReference type="HAMAP-Rule" id="MF_01148"/>
    </source>
</evidence>
<comment type="similarity">
    <text evidence="2 9">Belongs to the CN hydrolase family. Apolipoprotein N-acyltransferase subfamily.</text>
</comment>
<evidence type="ECO:0000256" key="4">
    <source>
        <dbReference type="ARBA" id="ARBA00022679"/>
    </source>
</evidence>
<feature type="domain" description="CN hydrolase" evidence="10">
    <location>
        <begin position="224"/>
        <end position="467"/>
    </location>
</feature>
<dbReference type="EC" id="2.3.1.269" evidence="9"/>
<comment type="subcellular location">
    <subcellularLocation>
        <location evidence="1 9">Cell membrane</location>
        <topology evidence="1 9">Multi-pass membrane protein</topology>
    </subcellularLocation>
</comment>
<dbReference type="GO" id="GO:0016746">
    <property type="term" value="F:acyltransferase activity"/>
    <property type="evidence" value="ECO:0007669"/>
    <property type="project" value="UniProtKB-KW"/>
</dbReference>
<feature type="transmembrane region" description="Helical" evidence="9">
    <location>
        <begin position="26"/>
        <end position="44"/>
    </location>
</feature>
<keyword evidence="3 9" id="KW-1003">Cell membrane</keyword>
<evidence type="ECO:0000313" key="12">
    <source>
        <dbReference type="Proteomes" id="UP001365405"/>
    </source>
</evidence>
<dbReference type="Pfam" id="PF00795">
    <property type="entry name" value="CN_hydrolase"/>
    <property type="match status" value="1"/>
</dbReference>
<feature type="transmembrane region" description="Helical" evidence="9">
    <location>
        <begin position="477"/>
        <end position="499"/>
    </location>
</feature>
<dbReference type="Proteomes" id="UP001365405">
    <property type="component" value="Unassembled WGS sequence"/>
</dbReference>
<keyword evidence="4 9" id="KW-0808">Transferase</keyword>
<comment type="caution">
    <text evidence="11">The sequence shown here is derived from an EMBL/GenBank/DDBJ whole genome shotgun (WGS) entry which is preliminary data.</text>
</comment>
<dbReference type="PANTHER" id="PTHR38686">
    <property type="entry name" value="APOLIPOPROTEIN N-ACYLTRANSFERASE"/>
    <property type="match status" value="1"/>
</dbReference>
<dbReference type="PROSITE" id="PS50263">
    <property type="entry name" value="CN_HYDROLASE"/>
    <property type="match status" value="1"/>
</dbReference>
<dbReference type="PANTHER" id="PTHR38686:SF1">
    <property type="entry name" value="APOLIPOPROTEIN N-ACYLTRANSFERASE"/>
    <property type="match status" value="1"/>
</dbReference>
<evidence type="ECO:0000313" key="11">
    <source>
        <dbReference type="EMBL" id="MEK8049698.1"/>
    </source>
</evidence>
<evidence type="ECO:0000256" key="5">
    <source>
        <dbReference type="ARBA" id="ARBA00022692"/>
    </source>
</evidence>
<comment type="catalytic activity">
    <reaction evidence="9">
        <text>N-terminal S-1,2-diacyl-sn-glyceryl-L-cysteinyl-[lipoprotein] + a glycerophospholipid = N-acyl-S-1,2-diacyl-sn-glyceryl-L-cysteinyl-[lipoprotein] + a 2-acyl-sn-glycero-3-phospholipid + H(+)</text>
        <dbReference type="Rhea" id="RHEA:48228"/>
        <dbReference type="Rhea" id="RHEA-COMP:14681"/>
        <dbReference type="Rhea" id="RHEA-COMP:14684"/>
        <dbReference type="ChEBI" id="CHEBI:15378"/>
        <dbReference type="ChEBI" id="CHEBI:136912"/>
        <dbReference type="ChEBI" id="CHEBI:140656"/>
        <dbReference type="ChEBI" id="CHEBI:140657"/>
        <dbReference type="ChEBI" id="CHEBI:140660"/>
        <dbReference type="EC" id="2.3.1.269"/>
    </reaction>
</comment>
<dbReference type="InterPro" id="IPR045378">
    <property type="entry name" value="LNT_N"/>
</dbReference>
<comment type="pathway">
    <text evidence="9">Protein modification; lipoprotein biosynthesis (N-acyl transfer).</text>
</comment>
<evidence type="ECO:0000256" key="1">
    <source>
        <dbReference type="ARBA" id="ARBA00004651"/>
    </source>
</evidence>
<evidence type="ECO:0000256" key="2">
    <source>
        <dbReference type="ARBA" id="ARBA00010065"/>
    </source>
</evidence>
<dbReference type="CDD" id="cd07571">
    <property type="entry name" value="ALP_N-acyl_transferase"/>
    <property type="match status" value="1"/>
</dbReference>
<feature type="transmembrane region" description="Helical" evidence="9">
    <location>
        <begin position="118"/>
        <end position="143"/>
    </location>
</feature>